<gene>
    <name evidence="4" type="ORF">OPV22_015125</name>
</gene>
<name>A0AAV8PL14_ENSVE</name>
<dbReference type="Pfam" id="PF16911">
    <property type="entry name" value="PapA_C"/>
    <property type="match status" value="1"/>
</dbReference>
<feature type="domain" description="Phthiocerol/phthiodiolone dimycocerosyl transferase C-terminal" evidence="3">
    <location>
        <begin position="227"/>
        <end position="337"/>
    </location>
</feature>
<dbReference type="EMBL" id="JAQQAF010000004">
    <property type="protein sequence ID" value="KAJ8493404.1"/>
    <property type="molecule type" value="Genomic_DNA"/>
</dbReference>
<dbReference type="GO" id="GO:0016746">
    <property type="term" value="F:acyltransferase activity"/>
    <property type="evidence" value="ECO:0007669"/>
    <property type="project" value="UniProtKB-KW"/>
</dbReference>
<dbReference type="PANTHER" id="PTHR34375:SF2">
    <property type="entry name" value="GATA ZINC FINGER PROTEIN"/>
    <property type="match status" value="1"/>
</dbReference>
<dbReference type="AlphaFoldDB" id="A0AAV8PL14"/>
<comment type="caution">
    <text evidence="4">The sequence shown here is derived from an EMBL/GenBank/DDBJ whole genome shotgun (WGS) entry which is preliminary data.</text>
</comment>
<reference evidence="4 5" key="1">
    <citation type="submission" date="2022-12" db="EMBL/GenBank/DDBJ databases">
        <title>Chromosome-scale assembly of the Ensete ventricosum genome.</title>
        <authorList>
            <person name="Dussert Y."/>
            <person name="Stocks J."/>
            <person name="Wendawek A."/>
            <person name="Woldeyes F."/>
            <person name="Nichols R.A."/>
            <person name="Borrell J.S."/>
        </authorList>
    </citation>
    <scope>NUCLEOTIDE SEQUENCE [LARGE SCALE GENOMIC DNA]</scope>
    <source>
        <strain evidence="5">cv. Maze</strain>
        <tissue evidence="4">Seeds</tissue>
    </source>
</reference>
<evidence type="ECO:0000256" key="1">
    <source>
        <dbReference type="ARBA" id="ARBA00022679"/>
    </source>
</evidence>
<evidence type="ECO:0000313" key="5">
    <source>
        <dbReference type="Proteomes" id="UP001222027"/>
    </source>
</evidence>
<dbReference type="PANTHER" id="PTHR34375">
    <property type="entry name" value="GATA ZINC FINGER PROTEIN-RELATED"/>
    <property type="match status" value="1"/>
</dbReference>
<dbReference type="InterPro" id="IPR031641">
    <property type="entry name" value="PapA_C"/>
</dbReference>
<sequence>MADPTAAGRRVGGTEHSWCRGVPGGTGVLVLAFLLSRPVPRPLLESALHRLQTTHPLLRSRLTNAAPDQPFFSIDHCPFLTVRPLSASNILPSPPASPPHFHVLLEHELNENPWSSPAPSHPILFATAYDEMPEPGRTVVALRFHSAACDRTSAAAILKELLDMIAGSTKEEEEEEEEGFHRAMEDLIPKQDAWKPFWARGKDLVGYSLNGLRTSILPFEDAGSDRRSEVVRLVLGVNDTQKLLNACKARDIKLCGAMSAAALVATNSSKHLEKDRGETYTVVTLIDCRKCLDPVLHDHSIGSYHSAVINTHNVRGEEELWEVAKRCHESYANAVRNKKHLKDITEINFLLCKAIDNPQLTPSSSQRTALISVFEEPVVYDSSELQQELGVEDYIWCASVHGAGPSIAVFDTIRDGRLDCAFVYPSPLHSRKQMQELVEHMKTILTEGSLNGGD</sequence>
<keyword evidence="5" id="KW-1185">Reference proteome</keyword>
<dbReference type="Gene3D" id="3.30.559.30">
    <property type="entry name" value="Nonribosomal peptide synthetase, condensation domain"/>
    <property type="match status" value="1"/>
</dbReference>
<dbReference type="Proteomes" id="UP001222027">
    <property type="component" value="Unassembled WGS sequence"/>
</dbReference>
<evidence type="ECO:0000256" key="2">
    <source>
        <dbReference type="ARBA" id="ARBA00023315"/>
    </source>
</evidence>
<organism evidence="4 5">
    <name type="scientific">Ensete ventricosum</name>
    <name type="common">Abyssinian banana</name>
    <name type="synonym">Musa ensete</name>
    <dbReference type="NCBI Taxonomy" id="4639"/>
    <lineage>
        <taxon>Eukaryota</taxon>
        <taxon>Viridiplantae</taxon>
        <taxon>Streptophyta</taxon>
        <taxon>Embryophyta</taxon>
        <taxon>Tracheophyta</taxon>
        <taxon>Spermatophyta</taxon>
        <taxon>Magnoliopsida</taxon>
        <taxon>Liliopsida</taxon>
        <taxon>Zingiberales</taxon>
        <taxon>Musaceae</taxon>
        <taxon>Ensete</taxon>
    </lineage>
</organism>
<dbReference type="InterPro" id="IPR023213">
    <property type="entry name" value="CAT-like_dom_sf"/>
</dbReference>
<proteinExistence type="predicted"/>
<protein>
    <recommendedName>
        <fullName evidence="3">Phthiocerol/phthiodiolone dimycocerosyl transferase C-terminal domain-containing protein</fullName>
    </recommendedName>
</protein>
<dbReference type="Gene3D" id="3.30.559.10">
    <property type="entry name" value="Chloramphenicol acetyltransferase-like domain"/>
    <property type="match status" value="1"/>
</dbReference>
<evidence type="ECO:0000259" key="3">
    <source>
        <dbReference type="Pfam" id="PF16911"/>
    </source>
</evidence>
<dbReference type="SUPFAM" id="SSF52777">
    <property type="entry name" value="CoA-dependent acyltransferases"/>
    <property type="match status" value="2"/>
</dbReference>
<evidence type="ECO:0000313" key="4">
    <source>
        <dbReference type="EMBL" id="KAJ8493404.1"/>
    </source>
</evidence>
<keyword evidence="2" id="KW-0012">Acyltransferase</keyword>
<keyword evidence="1" id="KW-0808">Transferase</keyword>
<accession>A0AAV8PL14</accession>